<protein>
    <submittedName>
        <fullName evidence="3">Uncharacterized protein</fullName>
    </submittedName>
</protein>
<keyword evidence="2" id="KW-0472">Membrane</keyword>
<keyword evidence="4" id="KW-1185">Reference proteome</keyword>
<feature type="compositionally biased region" description="Low complexity" evidence="1">
    <location>
        <begin position="315"/>
        <end position="337"/>
    </location>
</feature>
<feature type="compositionally biased region" description="Gly residues" evidence="1">
    <location>
        <begin position="204"/>
        <end position="216"/>
    </location>
</feature>
<dbReference type="Proteomes" id="UP000738359">
    <property type="component" value="Unassembled WGS sequence"/>
</dbReference>
<organism evidence="3 4">
    <name type="scientific">Mortierella alpina</name>
    <name type="common">Oleaginous fungus</name>
    <name type="synonym">Mortierella renispora</name>
    <dbReference type="NCBI Taxonomy" id="64518"/>
    <lineage>
        <taxon>Eukaryota</taxon>
        <taxon>Fungi</taxon>
        <taxon>Fungi incertae sedis</taxon>
        <taxon>Mucoromycota</taxon>
        <taxon>Mortierellomycotina</taxon>
        <taxon>Mortierellomycetes</taxon>
        <taxon>Mortierellales</taxon>
        <taxon>Mortierellaceae</taxon>
        <taxon>Mortierella</taxon>
    </lineage>
</organism>
<evidence type="ECO:0000256" key="2">
    <source>
        <dbReference type="SAM" id="Phobius"/>
    </source>
</evidence>
<dbReference type="EMBL" id="JAAAHY010000640">
    <property type="protein sequence ID" value="KAF9960204.1"/>
    <property type="molecule type" value="Genomic_DNA"/>
</dbReference>
<keyword evidence="2" id="KW-1133">Transmembrane helix</keyword>
<feature type="compositionally biased region" description="Polar residues" evidence="1">
    <location>
        <begin position="222"/>
        <end position="232"/>
    </location>
</feature>
<accession>A0A9P6M185</accession>
<dbReference type="OrthoDB" id="2338679at2759"/>
<feature type="compositionally biased region" description="Polar residues" evidence="1">
    <location>
        <begin position="358"/>
        <end position="375"/>
    </location>
</feature>
<evidence type="ECO:0000313" key="4">
    <source>
        <dbReference type="Proteomes" id="UP000738359"/>
    </source>
</evidence>
<feature type="region of interest" description="Disordered" evidence="1">
    <location>
        <begin position="186"/>
        <end position="237"/>
    </location>
</feature>
<feature type="compositionally biased region" description="Polar residues" evidence="1">
    <location>
        <begin position="287"/>
        <end position="299"/>
    </location>
</feature>
<evidence type="ECO:0000256" key="1">
    <source>
        <dbReference type="SAM" id="MobiDB-lite"/>
    </source>
</evidence>
<dbReference type="AlphaFoldDB" id="A0A9P6M185"/>
<comment type="caution">
    <text evidence="3">The sequence shown here is derived from an EMBL/GenBank/DDBJ whole genome shotgun (WGS) entry which is preliminary data.</text>
</comment>
<keyword evidence="2" id="KW-0812">Transmembrane</keyword>
<proteinExistence type="predicted"/>
<name>A0A9P6M185_MORAP</name>
<sequence>MPDLDAGLIIMATSTQMWTFRYSPEALANPNGSWSTRSIQGFKSRSILACAAKDSRAYAVVEGPPFMPSLKTLDFGSATDLSWETMEMLDSPDDRPDHGPGTGDYNNERGLSIHILAIIIIALLAMIIVAGLYWRRRSRSKAFRLKMTDAATDLPSSTPTQSSEAAAAAATHAIPLEPVNRSAQHVVVPGLGPGTREMSLETGSGPGSGSGSGSGAGVPRANSWSQSMSMGPTSAPAAAYSNRASYPYPATTPSNGGEFYSRPGQQLPIIATSLSAAPYKPFVISSSPIITPNGSPNQQGDKEDLDQNEPAQGQTSSEIEVSSSANSNAVASTSGTSSHERSMSAAGPSTTRTRTTTPNTFYPQSAGESSRSYRNSRPMHEMMSPTLVNAQRILQQSQEPQQPR</sequence>
<feature type="region of interest" description="Disordered" evidence="1">
    <location>
        <begin position="287"/>
        <end position="404"/>
    </location>
</feature>
<reference evidence="3" key="1">
    <citation type="journal article" date="2020" name="Fungal Divers.">
        <title>Resolving the Mortierellaceae phylogeny through synthesis of multi-gene phylogenetics and phylogenomics.</title>
        <authorList>
            <person name="Vandepol N."/>
            <person name="Liber J."/>
            <person name="Desiro A."/>
            <person name="Na H."/>
            <person name="Kennedy M."/>
            <person name="Barry K."/>
            <person name="Grigoriev I.V."/>
            <person name="Miller A.N."/>
            <person name="O'Donnell K."/>
            <person name="Stajich J.E."/>
            <person name="Bonito G."/>
        </authorList>
    </citation>
    <scope>NUCLEOTIDE SEQUENCE</scope>
    <source>
        <strain evidence="3">CK1249</strain>
    </source>
</reference>
<evidence type="ECO:0000313" key="3">
    <source>
        <dbReference type="EMBL" id="KAF9960204.1"/>
    </source>
</evidence>
<feature type="compositionally biased region" description="Polar residues" evidence="1">
    <location>
        <begin position="386"/>
        <end position="404"/>
    </location>
</feature>
<gene>
    <name evidence="3" type="ORF">BGZ70_008663</name>
</gene>
<feature type="transmembrane region" description="Helical" evidence="2">
    <location>
        <begin position="111"/>
        <end position="134"/>
    </location>
</feature>